<dbReference type="SUPFAM" id="SSF53098">
    <property type="entry name" value="Ribonuclease H-like"/>
    <property type="match status" value="1"/>
</dbReference>
<evidence type="ECO:0000313" key="4">
    <source>
        <dbReference type="Proteomes" id="UP000800094"/>
    </source>
</evidence>
<accession>A0A6A6I073</accession>
<dbReference type="EMBL" id="ML987205">
    <property type="protein sequence ID" value="KAF2243408.1"/>
    <property type="molecule type" value="Genomic_DNA"/>
</dbReference>
<feature type="region of interest" description="Disordered" evidence="1">
    <location>
        <begin position="685"/>
        <end position="718"/>
    </location>
</feature>
<protein>
    <recommendedName>
        <fullName evidence="2">Gfd2/YDR514C-like C-terminal domain-containing protein</fullName>
    </recommendedName>
</protein>
<sequence length="859" mass="94830">MSLPLGFETPSRSRPFRPIFSHIRVNFRRLHYLGRRSSGHRRRRCLFHCLGVCSPARLPSPPTLRQTRLPHRIAKPPSNFTPAKARLHFFPLLANCNRPSVLPTMASAARLERLRKLVQPDLDALPDRPASPELDPVSDDEKGGGVSLMPNGGPPSQPPPSKQPTSEAPRHASNTESSPKPAPTPAAEENTDRRFVWVQGASSSYNLGSMPKLSALPTTKLAPTDLKKGELAPARQYFTPIVALSKYPYKFCNQKWMQEIASAFFDGGKFWARQWDLYYVWGIEATKPLILVRDSQFEDLLSEINSALKLGVKITDQQREEGLVSRFPDHPRCLPRYLGRSHSREEYDMMTDNAPGAGSRAAGEPASPALDGRTLEDFKQMMEELWDLQKNKGKQQKEKKKMERIARNKVFADQFKRAQRFLGLRPTMQNGQTASGLPPTVDTALPAPFPFDRSVVFVCVDVESYERAHHKITEIGIATLDTRDLAGVAPGKDGEHWRSKIRARHFRIRDNAHLVNSDFVVGCPDRFDFGKSEWLRLADAPAVVGACFKPPFCAHTPEGANGFVTMMDTLDLGEERNLIFLGHDTLGDVKYLQRAGFDPLTLPNLLEAQDTATMYRVWRREQQPTTLGKILYDFDIAGFNLHNAGNDAVFTVQAMLAICVREASIRGTTDMKEKRDEENAAKLTVAQEEAKKQAEDEAAGWSDHEAVGDGGAPVPIVIKETPMPSSAADRAHKGSTLVQPQGFVGFGAPNLSNSRGAGRGGRGSANGSAIKGDSIRRNGAYHNSDSSTSASDRGGHRNPGRPRSAGQSPRGGRFHTESRGQGRGRGGGRGRARGSFGPGTHSRSDDGYPPPEPEVKYYW</sequence>
<evidence type="ECO:0000259" key="2">
    <source>
        <dbReference type="Pfam" id="PF21762"/>
    </source>
</evidence>
<proteinExistence type="predicted"/>
<evidence type="ECO:0000256" key="1">
    <source>
        <dbReference type="SAM" id="MobiDB-lite"/>
    </source>
</evidence>
<feature type="region of interest" description="Disordered" evidence="1">
    <location>
        <begin position="122"/>
        <end position="191"/>
    </location>
</feature>
<feature type="compositionally biased region" description="Pro residues" evidence="1">
    <location>
        <begin position="152"/>
        <end position="162"/>
    </location>
</feature>
<dbReference type="Pfam" id="PF21762">
    <property type="entry name" value="DEDDh_C"/>
    <property type="match status" value="1"/>
</dbReference>
<dbReference type="AlphaFoldDB" id="A0A6A6I073"/>
<name>A0A6A6I073_9PLEO</name>
<feature type="region of interest" description="Disordered" evidence="1">
    <location>
        <begin position="746"/>
        <end position="859"/>
    </location>
</feature>
<feature type="region of interest" description="Disordered" evidence="1">
    <location>
        <begin position="345"/>
        <end position="369"/>
    </location>
</feature>
<dbReference type="OrthoDB" id="5953249at2759"/>
<gene>
    <name evidence="3" type="ORF">BU26DRAFT_466027</name>
</gene>
<reference evidence="3" key="1">
    <citation type="journal article" date="2020" name="Stud. Mycol.">
        <title>101 Dothideomycetes genomes: a test case for predicting lifestyles and emergence of pathogens.</title>
        <authorList>
            <person name="Haridas S."/>
            <person name="Albert R."/>
            <person name="Binder M."/>
            <person name="Bloem J."/>
            <person name="Labutti K."/>
            <person name="Salamov A."/>
            <person name="Andreopoulos B."/>
            <person name="Baker S."/>
            <person name="Barry K."/>
            <person name="Bills G."/>
            <person name="Bluhm B."/>
            <person name="Cannon C."/>
            <person name="Castanera R."/>
            <person name="Culley D."/>
            <person name="Daum C."/>
            <person name="Ezra D."/>
            <person name="Gonzalez J."/>
            <person name="Henrissat B."/>
            <person name="Kuo A."/>
            <person name="Liang C."/>
            <person name="Lipzen A."/>
            <person name="Lutzoni F."/>
            <person name="Magnuson J."/>
            <person name="Mondo S."/>
            <person name="Nolan M."/>
            <person name="Ohm R."/>
            <person name="Pangilinan J."/>
            <person name="Park H.-J."/>
            <person name="Ramirez L."/>
            <person name="Alfaro M."/>
            <person name="Sun H."/>
            <person name="Tritt A."/>
            <person name="Yoshinaga Y."/>
            <person name="Zwiers L.-H."/>
            <person name="Turgeon B."/>
            <person name="Goodwin S."/>
            <person name="Spatafora J."/>
            <person name="Crous P."/>
            <person name="Grigoriev I."/>
        </authorList>
    </citation>
    <scope>NUCLEOTIDE SEQUENCE</scope>
    <source>
        <strain evidence="3">CBS 122368</strain>
    </source>
</reference>
<organism evidence="3 4">
    <name type="scientific">Trematosphaeria pertusa</name>
    <dbReference type="NCBI Taxonomy" id="390896"/>
    <lineage>
        <taxon>Eukaryota</taxon>
        <taxon>Fungi</taxon>
        <taxon>Dikarya</taxon>
        <taxon>Ascomycota</taxon>
        <taxon>Pezizomycotina</taxon>
        <taxon>Dothideomycetes</taxon>
        <taxon>Pleosporomycetidae</taxon>
        <taxon>Pleosporales</taxon>
        <taxon>Massarineae</taxon>
        <taxon>Trematosphaeriaceae</taxon>
        <taxon>Trematosphaeria</taxon>
    </lineage>
</organism>
<dbReference type="GeneID" id="54578542"/>
<feature type="domain" description="Gfd2/YDR514C-like C-terminal" evidence="2">
    <location>
        <begin position="456"/>
        <end position="658"/>
    </location>
</feature>
<dbReference type="GO" id="GO:0005634">
    <property type="term" value="C:nucleus"/>
    <property type="evidence" value="ECO:0007669"/>
    <property type="project" value="TreeGrafter"/>
</dbReference>
<dbReference type="RefSeq" id="XP_033678412.1">
    <property type="nucleotide sequence ID" value="XM_033825212.1"/>
</dbReference>
<feature type="compositionally biased region" description="Polar residues" evidence="1">
    <location>
        <begin position="781"/>
        <end position="791"/>
    </location>
</feature>
<dbReference type="InterPro" id="IPR012337">
    <property type="entry name" value="RNaseH-like_sf"/>
</dbReference>
<dbReference type="InterPro" id="IPR048519">
    <property type="entry name" value="Gfd2/YDR514C-like_C"/>
</dbReference>
<dbReference type="PANTHER" id="PTHR28083:SF1">
    <property type="entry name" value="GOOD FOR FULL DBP5 ACTIVITY PROTEIN 2"/>
    <property type="match status" value="1"/>
</dbReference>
<dbReference type="Proteomes" id="UP000800094">
    <property type="component" value="Unassembled WGS sequence"/>
</dbReference>
<keyword evidence="4" id="KW-1185">Reference proteome</keyword>
<dbReference type="PANTHER" id="PTHR28083">
    <property type="entry name" value="GOOD FOR FULL DBP5 ACTIVITY PROTEIN 2"/>
    <property type="match status" value="1"/>
</dbReference>
<evidence type="ECO:0000313" key="3">
    <source>
        <dbReference type="EMBL" id="KAF2243408.1"/>
    </source>
</evidence>
<dbReference type="InterPro" id="IPR040151">
    <property type="entry name" value="Gfd2/YDR514C-like"/>
</dbReference>